<protein>
    <submittedName>
        <fullName evidence="11">Cellular morphogenesis regulator</fullName>
    </submittedName>
</protein>
<evidence type="ECO:0000259" key="9">
    <source>
        <dbReference type="Pfam" id="PF24597"/>
    </source>
</evidence>
<keyword evidence="5" id="KW-0472">Membrane</keyword>
<feature type="compositionally biased region" description="Polar residues" evidence="7">
    <location>
        <begin position="377"/>
        <end position="390"/>
    </location>
</feature>
<evidence type="ECO:0000256" key="4">
    <source>
        <dbReference type="ARBA" id="ARBA00023034"/>
    </source>
</evidence>
<evidence type="ECO:0000256" key="5">
    <source>
        <dbReference type="ARBA" id="ARBA00023136"/>
    </source>
</evidence>
<dbReference type="PANTHER" id="PTHR14042:SF24">
    <property type="entry name" value="PROTEIN DOPEY-1 HOMOLOG"/>
    <property type="match status" value="1"/>
</dbReference>
<keyword evidence="3" id="KW-0653">Protein transport</keyword>
<feature type="domain" description="DOP1-like middle TPR" evidence="9">
    <location>
        <begin position="506"/>
        <end position="720"/>
    </location>
</feature>
<dbReference type="InterPro" id="IPR040314">
    <property type="entry name" value="DOP1"/>
</dbReference>
<dbReference type="Pfam" id="PF24598">
    <property type="entry name" value="DOP1_C"/>
    <property type="match status" value="1"/>
</dbReference>
<evidence type="ECO:0000256" key="1">
    <source>
        <dbReference type="ARBA" id="ARBA00004395"/>
    </source>
</evidence>
<proteinExistence type="inferred from homology"/>
<dbReference type="Pfam" id="PF24597">
    <property type="entry name" value="TPR_DOP1_M"/>
    <property type="match status" value="1"/>
</dbReference>
<comment type="similarity">
    <text evidence="6">Belongs to the DOP1 family.</text>
</comment>
<sequence>MGPLRRAWCVCRRVYWDIYLGFMVVMRLKLRLRSRATRVMTAGGRKGGTARACETHVGCGPCAREVLRSCPTIATYLLCTTTLHAGRQAIRSTQPSRAACTVVGHCYTDVLLPAKHNMSADPPANPQVFSPTASGRSSPAPRSARNAIEEPLYKKDKGFRRYAAGVERALALWDTAQQEWADYISFLGRLLKALQVQPSDIPVIPHSDTVALRLAQCLNPTLPSGVHQKALEVYDYIFSTIGKDALARDLNLYFPGLAPVLSFASLSVRPLYLSIFERYILKLDEAALRPALKAIILSLLPGLEDETSEDFERMVSATEKLRKAFQENSDHVAATKTTSGSSHFWQCFFLATITNSSRRQGALAFLVRRLPKFGPSSHRNPVSDPSTPAETLSVEAEAATSPEPGLLIRCFESGLLDPQILIQRGFLDLLVSHLPLDSPVLQQRVGKGDLERLVAAASSVVSRRDMSLNRRLWAWFLGPEPTASEGTDSVTSPNATADPSSQQAAFFSRYGLEALTNSVLKMINRRRKSPAERARPFRVCLSLMDRWEVGGLIVPEIFLPALQSVHSYSEAASKDQVDEVMRSASAFFDGVDSGLIWGKLIQLVTSSLMVDGAPHDEALRNMKLAKFVLARFNLKEEDMLLHHMPLMVLSTLISLNESMEETEKQTVNIEVSSLALEIVDSLVQFVPDRSFQGNQAKDEQISTAINMSRADVSQQIRAFYEDSQGSLDVADIPFDPQQLGQIVLREASRMFTKALYSVDSQIPVETPAKILAILIFKIQRLDAIKDTNLPLVFGEFLQASAGSTLKFGFPQLSAMAAVLLALQTAIPSEPCIPTGQLAELVHPLVSHFWQYLSPTLPKYHVETARCILQLHSIAPASRMVESAISAIIVDQTSQGPASTGSSNCGRRFAMLWTHVMHELSLQSEKRANLTRRPSANVPPSSAPAGDFHAVLTRPLLLLLDTLAEEGCETSTFMQGWLQDLPSLNRVFEVLAIHIQSLDCLAASSSLAPDKGIQKRQSLVRRDDTKECLYYLKHILNIIKIPSHFTWVTLAEVTVAWVEQPSMRISIQEWLIRTSLKTLSLHAADPETDVEPHVHELHRLSVSIISQIYRSPFAAPLRDLELEVPIMARLKLANPALQSLLLDAELAALKLRLTRPPEPEPELKPLTLGTNRSRISLALNRDSEDHTPVPIPPPPQLVECLKFGFSSTTSRLVLDDWIRFLVEVLPIFADTIFQNLLPLVECLCKEINITFEHLKSTFAKDQTVPVISPESTLISLMNGLEEILAKAHERLMSQETKVSAHKSPEQPQGFFSNVVSGVFSSDVGQTRTPTANSRLTVLLCFQDTVRICFAIWSWGGYGHRPEIQDPTSASSFAYTSLRMRNRARRTLEHLFDAEALECLETLAVLWAHAKRDDIEGLAVMGLLNVLNGSKPKHTIPAMFNAVYSRTDPAALDSNRLSTLTSDLTDTELVAFLVEYTSSLEDDAMDEIWQDCTLFLRDVLANPLPHRQILPMLLEFTAVIGQKVDNTNFGEQRKMRRELADIFARILTAIFTTRSMSYLQDTNQAANEKPPSVTNGNRAQKRANDVVSILTTIVPKLSIILVESERVAKVVSDISTCVIGPTFRAKAFPENVSGNILELLQGLTKMAQANKFLRKDIYDAFNDTRFFNTPLALLKEAWLPILEQWTQSDKERVPELLSRLSAPTTAGIMFGVGATSARQEADRKTQLTLRRIALLILASAEDAFTPNIGQIVEKVVELLTATPASSPSSITRAEVMILLRAVMLKTSAVHLAALWPVVNGELKSGLAALVPDAPNREHYNNAGIVQTCKLLDELVVLDSDEFQLMEWLFVSDTIDAVYKPIDVPTRMSLTEEMHDVLTKSSTVLAAPLTGQNGSDAEESRRRLLLDALIEALEREEGASVLEMSRGELLSRLVRPFLGNMAMNAFEARYGGGEADWQGIWDSVVHDAGS</sequence>
<keyword evidence="12" id="KW-1185">Reference proteome</keyword>
<dbReference type="EMBL" id="KE747824">
    <property type="protein sequence ID" value="RMZ70213.1"/>
    <property type="molecule type" value="Genomic_DNA"/>
</dbReference>
<dbReference type="InterPro" id="IPR056457">
    <property type="entry name" value="DOP1_C"/>
</dbReference>
<accession>A0A3M7M6V2</accession>
<dbReference type="GO" id="GO:0000139">
    <property type="term" value="C:Golgi membrane"/>
    <property type="evidence" value="ECO:0007669"/>
    <property type="project" value="UniProtKB-SubCell"/>
</dbReference>
<dbReference type="InterPro" id="IPR007249">
    <property type="entry name" value="DOP1_N"/>
</dbReference>
<evidence type="ECO:0000256" key="3">
    <source>
        <dbReference type="ARBA" id="ARBA00022927"/>
    </source>
</evidence>
<dbReference type="GO" id="GO:0015031">
    <property type="term" value="P:protein transport"/>
    <property type="evidence" value="ECO:0007669"/>
    <property type="project" value="UniProtKB-KW"/>
</dbReference>
<dbReference type="PANTHER" id="PTHR14042">
    <property type="entry name" value="DOPEY-RELATED"/>
    <property type="match status" value="1"/>
</dbReference>
<dbReference type="GO" id="GO:0005768">
    <property type="term" value="C:endosome"/>
    <property type="evidence" value="ECO:0007669"/>
    <property type="project" value="TreeGrafter"/>
</dbReference>
<feature type="region of interest" description="Disordered" evidence="7">
    <location>
        <begin position="375"/>
        <end position="398"/>
    </location>
</feature>
<comment type="subcellular location">
    <subcellularLocation>
        <location evidence="1">Golgi apparatus membrane</location>
        <topology evidence="1">Peripheral membrane protein</topology>
    </subcellularLocation>
</comment>
<feature type="domain" description="DOP1 N-terminal" evidence="8">
    <location>
        <begin position="156"/>
        <end position="480"/>
    </location>
</feature>
<feature type="domain" description="DOP1-like C-terminal" evidence="10">
    <location>
        <begin position="1470"/>
        <end position="1948"/>
    </location>
</feature>
<dbReference type="GO" id="GO:0005829">
    <property type="term" value="C:cytosol"/>
    <property type="evidence" value="ECO:0007669"/>
    <property type="project" value="GOC"/>
</dbReference>
<dbReference type="Pfam" id="PF04118">
    <property type="entry name" value="Dopey_N"/>
    <property type="match status" value="1"/>
</dbReference>
<dbReference type="InterPro" id="IPR056458">
    <property type="entry name" value="TPR_DOP1_M"/>
</dbReference>
<organism evidence="11 12">
    <name type="scientific">Pyrenophora seminiperda CCB06</name>
    <dbReference type="NCBI Taxonomy" id="1302712"/>
    <lineage>
        <taxon>Eukaryota</taxon>
        <taxon>Fungi</taxon>
        <taxon>Dikarya</taxon>
        <taxon>Ascomycota</taxon>
        <taxon>Pezizomycotina</taxon>
        <taxon>Dothideomycetes</taxon>
        <taxon>Pleosporomycetidae</taxon>
        <taxon>Pleosporales</taxon>
        <taxon>Pleosporineae</taxon>
        <taxon>Pleosporaceae</taxon>
        <taxon>Pyrenophora</taxon>
    </lineage>
</organism>
<evidence type="ECO:0000313" key="11">
    <source>
        <dbReference type="EMBL" id="RMZ70213.1"/>
    </source>
</evidence>
<evidence type="ECO:0000259" key="10">
    <source>
        <dbReference type="Pfam" id="PF24598"/>
    </source>
</evidence>
<reference evidence="11 12" key="1">
    <citation type="journal article" date="2014" name="PLoS ONE">
        <title>De novo Genome Assembly of the Fungal Plant Pathogen Pyrenophora semeniperda.</title>
        <authorList>
            <person name="Soliai M.M."/>
            <person name="Meyer S.E."/>
            <person name="Udall J.A."/>
            <person name="Elzinga D.E."/>
            <person name="Hermansen R.A."/>
            <person name="Bodily P.M."/>
            <person name="Hart A.A."/>
            <person name="Coleman C.E."/>
        </authorList>
    </citation>
    <scope>NUCLEOTIDE SEQUENCE [LARGE SCALE GENOMIC DNA]</scope>
    <source>
        <strain evidence="11 12">CCB06</strain>
        <tissue evidence="11">Mycelium</tissue>
    </source>
</reference>
<evidence type="ECO:0000313" key="12">
    <source>
        <dbReference type="Proteomes" id="UP000265663"/>
    </source>
</evidence>
<evidence type="ECO:0000256" key="6">
    <source>
        <dbReference type="ARBA" id="ARBA00046326"/>
    </source>
</evidence>
<feature type="compositionally biased region" description="Low complexity" evidence="7">
    <location>
        <begin position="130"/>
        <end position="145"/>
    </location>
</feature>
<evidence type="ECO:0000259" key="8">
    <source>
        <dbReference type="Pfam" id="PF04118"/>
    </source>
</evidence>
<feature type="region of interest" description="Disordered" evidence="7">
    <location>
        <begin position="121"/>
        <end position="147"/>
    </location>
</feature>
<gene>
    <name evidence="11" type="ORF">GMOD_00000276</name>
</gene>
<keyword evidence="4" id="KW-0333">Golgi apparatus</keyword>
<dbReference type="Proteomes" id="UP000265663">
    <property type="component" value="Unassembled WGS sequence"/>
</dbReference>
<evidence type="ECO:0000256" key="2">
    <source>
        <dbReference type="ARBA" id="ARBA00022448"/>
    </source>
</evidence>
<evidence type="ECO:0000256" key="7">
    <source>
        <dbReference type="SAM" id="MobiDB-lite"/>
    </source>
</evidence>
<dbReference type="GO" id="GO:0006895">
    <property type="term" value="P:Golgi to endosome transport"/>
    <property type="evidence" value="ECO:0007669"/>
    <property type="project" value="InterPro"/>
</dbReference>
<dbReference type="OrthoDB" id="297643at2759"/>
<keyword evidence="2" id="KW-0813">Transport</keyword>
<dbReference type="GO" id="GO:0005802">
    <property type="term" value="C:trans-Golgi network"/>
    <property type="evidence" value="ECO:0007669"/>
    <property type="project" value="TreeGrafter"/>
</dbReference>
<name>A0A3M7M6V2_9PLEO</name>